<dbReference type="InterPro" id="IPR027417">
    <property type="entry name" value="P-loop_NTPase"/>
</dbReference>
<protein>
    <submittedName>
        <fullName evidence="4">SUMF1/EgtB/PvdO family nonheme iron enzyme</fullName>
    </submittedName>
</protein>
<dbReference type="GO" id="GO:0120147">
    <property type="term" value="F:formylglycine-generating oxidase activity"/>
    <property type="evidence" value="ECO:0007669"/>
    <property type="project" value="TreeGrafter"/>
</dbReference>
<evidence type="ECO:0000313" key="4">
    <source>
        <dbReference type="EMBL" id="MBK7673653.1"/>
    </source>
</evidence>
<dbReference type="Pfam" id="PF03781">
    <property type="entry name" value="FGE-sulfatase"/>
    <property type="match status" value="1"/>
</dbReference>
<name>A0A935PUP3_9PROT</name>
<evidence type="ECO:0000256" key="1">
    <source>
        <dbReference type="SAM" id="MobiDB-lite"/>
    </source>
</evidence>
<dbReference type="Pfam" id="PF20703">
    <property type="entry name" value="nSTAND1"/>
    <property type="match status" value="1"/>
</dbReference>
<dbReference type="InterPro" id="IPR042095">
    <property type="entry name" value="SUMF_sf"/>
</dbReference>
<dbReference type="PANTHER" id="PTHR23150:SF19">
    <property type="entry name" value="FORMYLGLYCINE-GENERATING ENZYME"/>
    <property type="match status" value="1"/>
</dbReference>
<dbReference type="SUPFAM" id="SSF56436">
    <property type="entry name" value="C-type lectin-like"/>
    <property type="match status" value="1"/>
</dbReference>
<dbReference type="EMBL" id="JADJMH010000001">
    <property type="protein sequence ID" value="MBK7673653.1"/>
    <property type="molecule type" value="Genomic_DNA"/>
</dbReference>
<feature type="domain" description="Sulfatase-modifying factor enzyme-like" evidence="2">
    <location>
        <begin position="629"/>
        <end position="833"/>
    </location>
</feature>
<dbReference type="InterPro" id="IPR051043">
    <property type="entry name" value="Sulfatase_Mod_Factor_Kinase"/>
</dbReference>
<feature type="region of interest" description="Disordered" evidence="1">
    <location>
        <begin position="92"/>
        <end position="112"/>
    </location>
</feature>
<sequence length="842" mass="92468">MGIPRRLEAAERCGRPRIVVYRRTEKCLLDPDDADFDDRKRQHDQVKAFFATFRNPDGSIRRGVNEYAAPADFELTLALHLKSEIHTLLQERPAAATRSPSSPPSAATPAAPLWPGSPFPGLRAFTPADAPIFCGRGRETDQLVRRLADGGRFIAVVGASGSGKSSLVAAGLLPQLAANAIEGSKGWLLPQVVPAGAADRWQWSGLRFTPGELGDDPFVALAARLAPLLPEEITPGKLARQLARDPASFALAAASLLATRPGWAEILVFIDQFEELLTVVAEDRREPFVELLAAAAATPRLRLVVTMRADFHPRWLAWPRLPAALCTEAFSVRAPGLAALFAMITAPAARAGLELEEGLAARILEETGSDAGALALLAFALHELYEARDANGHLTHTAYDGFGGVRGAISRRAETTWQALPADAQALLQPVFAELVEVDERGVATRRRLPRSRLAVSLTASEAAETLLAAFVDARLLVSSQSAAGAVVEVAHEALLREWPRLRDWIGERVDDLRALRQAETAAAEWQRSGGQASYLWPDERLPPVLEALAQLGKDRADLAEPARSFLRLEAERLLAEITDRVTTHDRRAWIGDRLASIGDPRPGVGLLPNGAPDIDWCEIPAGTVELEGGHGEFDVARFHIARYPLTWWQYQAFLADPQGYADRKRWWQGLQRKDSSGEQFRPIGNCPADRVSWFDAVAYCRWASARLGFEVRLPSDAEWQQAATGGQRGNTYPWGSDWREGCANTWESRLRRTTAVGMYPADASVAGVLDLAGNVREWCLSQYEDPHRTLVGTDARRVVRGGSWTSNRHVAWCAYRYDYDPGDRNSYLGFRVSCVSPILKR</sequence>
<feature type="compositionally biased region" description="Low complexity" evidence="1">
    <location>
        <begin position="92"/>
        <end position="111"/>
    </location>
</feature>
<evidence type="ECO:0000259" key="3">
    <source>
        <dbReference type="Pfam" id="PF20703"/>
    </source>
</evidence>
<dbReference type="Proteomes" id="UP000697998">
    <property type="component" value="Unassembled WGS sequence"/>
</dbReference>
<dbReference type="InterPro" id="IPR005532">
    <property type="entry name" value="SUMF_dom"/>
</dbReference>
<accession>A0A935PUP3</accession>
<dbReference type="SUPFAM" id="SSF52540">
    <property type="entry name" value="P-loop containing nucleoside triphosphate hydrolases"/>
    <property type="match status" value="1"/>
</dbReference>
<feature type="domain" description="Novel STAND NTPase 1" evidence="3">
    <location>
        <begin position="118"/>
        <end position="532"/>
    </location>
</feature>
<proteinExistence type="predicted"/>
<reference evidence="4 5" key="1">
    <citation type="submission" date="2020-10" db="EMBL/GenBank/DDBJ databases">
        <title>Connecting structure to function with the recovery of over 1000 high-quality activated sludge metagenome-assembled genomes encoding full-length rRNA genes using long-read sequencing.</title>
        <authorList>
            <person name="Singleton C.M."/>
            <person name="Petriglieri F."/>
            <person name="Kristensen J.M."/>
            <person name="Kirkegaard R.H."/>
            <person name="Michaelsen T.Y."/>
            <person name="Andersen M.H."/>
            <person name="Karst S.M."/>
            <person name="Dueholm M.S."/>
            <person name="Nielsen P.H."/>
            <person name="Albertsen M."/>
        </authorList>
    </citation>
    <scope>NUCLEOTIDE SEQUENCE [LARGE SCALE GENOMIC DNA]</scope>
    <source>
        <strain evidence="4">EsbW_18-Q3-R4-48_BATAC.285</strain>
    </source>
</reference>
<comment type="caution">
    <text evidence="4">The sequence shown here is derived from an EMBL/GenBank/DDBJ whole genome shotgun (WGS) entry which is preliminary data.</text>
</comment>
<dbReference type="Gene3D" id="3.90.1580.10">
    <property type="entry name" value="paralog of FGE (formylglycine-generating enzyme)"/>
    <property type="match status" value="1"/>
</dbReference>
<evidence type="ECO:0000259" key="2">
    <source>
        <dbReference type="Pfam" id="PF03781"/>
    </source>
</evidence>
<dbReference type="InterPro" id="IPR049052">
    <property type="entry name" value="nSTAND1"/>
</dbReference>
<dbReference type="InterPro" id="IPR016187">
    <property type="entry name" value="CTDL_fold"/>
</dbReference>
<dbReference type="PANTHER" id="PTHR23150">
    <property type="entry name" value="SULFATASE MODIFYING FACTOR 1, 2"/>
    <property type="match status" value="1"/>
</dbReference>
<gene>
    <name evidence="4" type="ORF">IPJ27_02170</name>
</gene>
<evidence type="ECO:0000313" key="5">
    <source>
        <dbReference type="Proteomes" id="UP000697998"/>
    </source>
</evidence>
<organism evidence="4 5">
    <name type="scientific">Candidatus Accumulibacter proximus</name>
    <dbReference type="NCBI Taxonomy" id="2954385"/>
    <lineage>
        <taxon>Bacteria</taxon>
        <taxon>Pseudomonadati</taxon>
        <taxon>Pseudomonadota</taxon>
        <taxon>Betaproteobacteria</taxon>
        <taxon>Candidatus Accumulibacter</taxon>
    </lineage>
</organism>
<dbReference type="AlphaFoldDB" id="A0A935PUP3"/>